<organism evidence="2">
    <name type="scientific">Photinus pyralis</name>
    <name type="common">Common eastern firefly</name>
    <name type="synonym">Lampyris pyralis</name>
    <dbReference type="NCBI Taxonomy" id="7054"/>
    <lineage>
        <taxon>Eukaryota</taxon>
        <taxon>Metazoa</taxon>
        <taxon>Ecdysozoa</taxon>
        <taxon>Arthropoda</taxon>
        <taxon>Hexapoda</taxon>
        <taxon>Insecta</taxon>
        <taxon>Pterygota</taxon>
        <taxon>Neoptera</taxon>
        <taxon>Endopterygota</taxon>
        <taxon>Coleoptera</taxon>
        <taxon>Polyphaga</taxon>
        <taxon>Elateriformia</taxon>
        <taxon>Elateroidea</taxon>
        <taxon>Lampyridae</taxon>
        <taxon>Lampyrinae</taxon>
        <taxon>Photinus</taxon>
    </lineage>
</organism>
<evidence type="ECO:0000313" key="2">
    <source>
        <dbReference type="EMBL" id="JAV93649.1"/>
    </source>
</evidence>
<dbReference type="InterPro" id="IPR052709">
    <property type="entry name" value="Transposase-MT_Hybrid"/>
</dbReference>
<dbReference type="GO" id="GO:0003690">
    <property type="term" value="F:double-stranded DNA binding"/>
    <property type="evidence" value="ECO:0007669"/>
    <property type="project" value="TreeGrafter"/>
</dbReference>
<dbReference type="GO" id="GO:0042800">
    <property type="term" value="F:histone H3K4 methyltransferase activity"/>
    <property type="evidence" value="ECO:0007669"/>
    <property type="project" value="TreeGrafter"/>
</dbReference>
<dbReference type="GO" id="GO:0000014">
    <property type="term" value="F:single-stranded DNA endodeoxyribonuclease activity"/>
    <property type="evidence" value="ECO:0007669"/>
    <property type="project" value="TreeGrafter"/>
</dbReference>
<dbReference type="GO" id="GO:0044774">
    <property type="term" value="P:mitotic DNA integrity checkpoint signaling"/>
    <property type="evidence" value="ECO:0007669"/>
    <property type="project" value="TreeGrafter"/>
</dbReference>
<dbReference type="Pfam" id="PF13412">
    <property type="entry name" value="HTH_24"/>
    <property type="match status" value="1"/>
</dbReference>
<reference evidence="2" key="1">
    <citation type="journal article" date="2016" name="Sci. Rep.">
        <title>Molecular characterization of firefly nuptial gifts: a multi-omics approach sheds light on postcopulatory sexual selection.</title>
        <authorList>
            <person name="Al-Wathiqui N."/>
            <person name="Fallon T.R."/>
            <person name="South A."/>
            <person name="Weng J.K."/>
            <person name="Lewis S.M."/>
        </authorList>
    </citation>
    <scope>NUCLEOTIDE SEQUENCE</scope>
</reference>
<dbReference type="GO" id="GO:0031297">
    <property type="term" value="P:replication fork processing"/>
    <property type="evidence" value="ECO:0007669"/>
    <property type="project" value="TreeGrafter"/>
</dbReference>
<protein>
    <recommendedName>
        <fullName evidence="1">Mos1 transposase HTH domain-containing protein</fullName>
    </recommendedName>
</protein>
<dbReference type="AlphaFoldDB" id="A0A1Y1N7G8"/>
<dbReference type="Pfam" id="PF01359">
    <property type="entry name" value="Transposase_1"/>
    <property type="match status" value="1"/>
</dbReference>
<dbReference type="InterPro" id="IPR036388">
    <property type="entry name" value="WH-like_DNA-bd_sf"/>
</dbReference>
<name>A0A1Y1N7G8_PHOPY</name>
<dbReference type="GO" id="GO:0003697">
    <property type="term" value="F:single-stranded DNA binding"/>
    <property type="evidence" value="ECO:0007669"/>
    <property type="project" value="TreeGrafter"/>
</dbReference>
<dbReference type="EMBL" id="GEZM01011103">
    <property type="protein sequence ID" value="JAV93648.1"/>
    <property type="molecule type" value="Transcribed_RNA"/>
</dbReference>
<feature type="domain" description="Mos1 transposase HTH" evidence="1">
    <location>
        <begin position="6"/>
        <end position="54"/>
    </location>
</feature>
<dbReference type="GO" id="GO:0035861">
    <property type="term" value="C:site of double-strand break"/>
    <property type="evidence" value="ECO:0007669"/>
    <property type="project" value="TreeGrafter"/>
</dbReference>
<dbReference type="Gene3D" id="3.30.420.10">
    <property type="entry name" value="Ribonuclease H-like superfamily/Ribonuclease H"/>
    <property type="match status" value="1"/>
</dbReference>
<dbReference type="PANTHER" id="PTHR46060:SF2">
    <property type="entry name" value="HISTONE-LYSINE N-METHYLTRANSFERASE SETMAR"/>
    <property type="match status" value="1"/>
</dbReference>
<dbReference type="GO" id="GO:0046975">
    <property type="term" value="F:histone H3K36 methyltransferase activity"/>
    <property type="evidence" value="ECO:0007669"/>
    <property type="project" value="TreeGrafter"/>
</dbReference>
<dbReference type="PANTHER" id="PTHR46060">
    <property type="entry name" value="MARINER MOS1 TRANSPOSASE-LIKE PROTEIN"/>
    <property type="match status" value="1"/>
</dbReference>
<dbReference type="GO" id="GO:0015074">
    <property type="term" value="P:DNA integration"/>
    <property type="evidence" value="ECO:0007669"/>
    <property type="project" value="TreeGrafter"/>
</dbReference>
<sequence length="193" mass="22833">MENQNQHFRHILLFYYRKGKNAVQARRKLCDVYGEDVLTERQCQNWFAKFRSGNFDLEDAPRSGRPVEADGDEIKALVDANRQITTREIAERLHLSNSTVHHHVKRLGFISKLNIWVPHVLTERNLLRRINDCDLLLKRQENDPFLKRIITGDEKWVVYKNVKRKRSWSKKGEPAQTTAKADIRQKKVMLSVW</sequence>
<dbReference type="InterPro" id="IPR001888">
    <property type="entry name" value="Transposase_1"/>
</dbReference>
<evidence type="ECO:0000259" key="1">
    <source>
        <dbReference type="Pfam" id="PF17906"/>
    </source>
</evidence>
<accession>A0A1Y1N7G8</accession>
<dbReference type="Gene3D" id="1.10.10.1450">
    <property type="match status" value="1"/>
</dbReference>
<dbReference type="GO" id="GO:0005634">
    <property type="term" value="C:nucleus"/>
    <property type="evidence" value="ECO:0007669"/>
    <property type="project" value="TreeGrafter"/>
</dbReference>
<dbReference type="InterPro" id="IPR041426">
    <property type="entry name" value="Mos1_HTH"/>
</dbReference>
<dbReference type="Pfam" id="PF17906">
    <property type="entry name" value="HTH_48"/>
    <property type="match status" value="1"/>
</dbReference>
<dbReference type="Gene3D" id="1.10.10.10">
    <property type="entry name" value="Winged helix-like DNA-binding domain superfamily/Winged helix DNA-binding domain"/>
    <property type="match status" value="1"/>
</dbReference>
<proteinExistence type="predicted"/>
<dbReference type="InterPro" id="IPR036397">
    <property type="entry name" value="RNaseH_sf"/>
</dbReference>
<dbReference type="EMBL" id="GEZM01011102">
    <property type="protein sequence ID" value="JAV93649.1"/>
    <property type="molecule type" value="Transcribed_RNA"/>
</dbReference>
<dbReference type="GO" id="GO:0000793">
    <property type="term" value="C:condensed chromosome"/>
    <property type="evidence" value="ECO:0007669"/>
    <property type="project" value="TreeGrafter"/>
</dbReference>
<dbReference type="GO" id="GO:0000729">
    <property type="term" value="P:DNA double-strand break processing"/>
    <property type="evidence" value="ECO:0007669"/>
    <property type="project" value="TreeGrafter"/>
</dbReference>
<dbReference type="GO" id="GO:0044547">
    <property type="term" value="F:DNA topoisomerase binding"/>
    <property type="evidence" value="ECO:0007669"/>
    <property type="project" value="TreeGrafter"/>
</dbReference>
<dbReference type="InterPro" id="IPR036390">
    <property type="entry name" value="WH_DNA-bd_sf"/>
</dbReference>
<dbReference type="SUPFAM" id="SSF46785">
    <property type="entry name" value="Winged helix' DNA-binding domain"/>
    <property type="match status" value="1"/>
</dbReference>
<dbReference type="GO" id="GO:0006303">
    <property type="term" value="P:double-strand break repair via nonhomologous end joining"/>
    <property type="evidence" value="ECO:0007669"/>
    <property type="project" value="TreeGrafter"/>
</dbReference>